<dbReference type="RefSeq" id="WP_099799077.1">
    <property type="nucleotide sequence ID" value="NZ_CP018092.1"/>
</dbReference>
<evidence type="ECO:0000259" key="1">
    <source>
        <dbReference type="PROSITE" id="PS51186"/>
    </source>
</evidence>
<evidence type="ECO:0000313" key="2">
    <source>
        <dbReference type="EMBL" id="ATS18737.1"/>
    </source>
</evidence>
<dbReference type="Pfam" id="PF00583">
    <property type="entry name" value="Acetyltransf_1"/>
    <property type="match status" value="1"/>
</dbReference>
<dbReference type="KEGG" id="slw:BRW62_08225"/>
<name>A0A2D2Q399_PARLV</name>
<gene>
    <name evidence="2" type="ORF">BRW62_08225</name>
</gene>
<dbReference type="EMBL" id="CP018092">
    <property type="protein sequence ID" value="ATS18737.1"/>
    <property type="molecule type" value="Genomic_DNA"/>
</dbReference>
<dbReference type="InterPro" id="IPR016181">
    <property type="entry name" value="Acyl_CoA_acyltransferase"/>
</dbReference>
<dbReference type="InterPro" id="IPR000182">
    <property type="entry name" value="GNAT_dom"/>
</dbReference>
<organism evidence="2 3">
    <name type="scientific">Parathermosynechococcus lividus PCC 6715</name>
    <dbReference type="NCBI Taxonomy" id="1917166"/>
    <lineage>
        <taxon>Bacteria</taxon>
        <taxon>Bacillati</taxon>
        <taxon>Cyanobacteriota</taxon>
        <taxon>Cyanophyceae</taxon>
        <taxon>Acaryochloridales</taxon>
        <taxon>Thermosynechococcaceae</taxon>
        <taxon>Parathermosynechococcus</taxon>
    </lineage>
</organism>
<evidence type="ECO:0000313" key="3">
    <source>
        <dbReference type="Proteomes" id="UP000231057"/>
    </source>
</evidence>
<reference evidence="2 3" key="1">
    <citation type="submission" date="2016-11" db="EMBL/GenBank/DDBJ databases">
        <title>Complete genome sequence of thermophilic cyanobacteria strain Synechococcus sp. PCC6715.</title>
        <authorList>
            <person name="Tang J."/>
            <person name="Daroch M."/>
            <person name="Liang Y."/>
            <person name="Jiang D."/>
            <person name="Shah M."/>
        </authorList>
    </citation>
    <scope>NUCLEOTIDE SEQUENCE [LARGE SCALE GENOMIC DNA]</scope>
    <source>
        <strain evidence="2 3">PCC 6715</strain>
    </source>
</reference>
<feature type="domain" description="N-acetyltransferase" evidence="1">
    <location>
        <begin position="26"/>
        <end position="158"/>
    </location>
</feature>
<sequence length="158" mass="17499">MTDMLVKLYELEVDWPAVTAHQQQGIHYRHPLGSETDLILQWVQDRFSAGWHSEVAIALSQRPPRILIAVQDGHLLGMACYDTAALGMFGPMAVAESHRGQGIGRLLLQLTLWHMGAMGYAYAVIGWVSSEEFYAKAVGAIAIPESRPGLWQTALKRS</sequence>
<dbReference type="Proteomes" id="UP000231057">
    <property type="component" value="Chromosome"/>
</dbReference>
<dbReference type="GO" id="GO:0016747">
    <property type="term" value="F:acyltransferase activity, transferring groups other than amino-acyl groups"/>
    <property type="evidence" value="ECO:0007669"/>
    <property type="project" value="InterPro"/>
</dbReference>
<dbReference type="CDD" id="cd04301">
    <property type="entry name" value="NAT_SF"/>
    <property type="match status" value="1"/>
</dbReference>
<proteinExistence type="predicted"/>
<dbReference type="AlphaFoldDB" id="A0A2D2Q399"/>
<dbReference type="PROSITE" id="PS51186">
    <property type="entry name" value="GNAT"/>
    <property type="match status" value="1"/>
</dbReference>
<keyword evidence="3" id="KW-1185">Reference proteome</keyword>
<dbReference type="Gene3D" id="3.40.630.30">
    <property type="match status" value="1"/>
</dbReference>
<dbReference type="OrthoDB" id="4016818at2"/>
<protein>
    <submittedName>
        <fullName evidence="2">GNAT family N-acetyltransferase</fullName>
    </submittedName>
</protein>
<reference evidence="3" key="2">
    <citation type="journal article" date="2022" name="Front. Microbiol.">
        <title>Comparative Genomic Analysis Revealed Distinct Molecular Components and Organization of CO2-Concentrating Mechanism in Thermophilic Cyanobacteria.</title>
        <authorList>
            <person name="Tang J."/>
            <person name="Zhou H."/>
            <person name="Yao D."/>
            <person name="Riaz S."/>
            <person name="You D."/>
            <person name="Klepacz-Smolka A."/>
            <person name="Daroch M."/>
        </authorList>
    </citation>
    <scope>NUCLEOTIDE SEQUENCE [LARGE SCALE GENOMIC DNA]</scope>
    <source>
        <strain evidence="3">PCC 6715</strain>
    </source>
</reference>
<accession>A0A2D2Q399</accession>
<keyword evidence="2" id="KW-0808">Transferase</keyword>
<dbReference type="SUPFAM" id="SSF55729">
    <property type="entry name" value="Acyl-CoA N-acyltransferases (Nat)"/>
    <property type="match status" value="1"/>
</dbReference>